<sequence>MSGATRGAGRRGGRRRAPLTGAGWTVLATALALYALAAVFGYRLLAVCAVGLAVVLVLAVAWIVVGPRVDLTRGVDPDRVSVGEPALGRIDVRNRSRLPSVPFVAVDRVGPDTVELPVGVLPGGAARPVYYPIPTVRRGRVELGPLTVERRDPLGLLRAARRVAAPALLWVHPRVHPAATLPVGVVLDFEARTTANARLGTLTFSSLRDYVPGDDPRRIHWRTTARVGHLVVKEHIDTTEPTTTVLLDNVSLADGVTFEHAVEVAASVYRAVELEGRPVRVHLVHEESVPDAVDSLDLLAAVGVHRDSRSGVLERIQRLPGGGVLVVVTSGDPALLPRLADQRRRFNPVVVVQLTGDRDATPEGMHRRPGMTVISARHAQDAVTRWNHLAGGQSE</sequence>
<evidence type="ECO:0000313" key="4">
    <source>
        <dbReference type="Proteomes" id="UP000186132"/>
    </source>
</evidence>
<dbReference type="RefSeq" id="WP_200800191.1">
    <property type="nucleotide sequence ID" value="NZ_FQVU01000003.1"/>
</dbReference>
<evidence type="ECO:0000313" key="3">
    <source>
        <dbReference type="EMBL" id="SHG84014.1"/>
    </source>
</evidence>
<gene>
    <name evidence="3" type="ORF">SAMN05443575_2903</name>
</gene>
<evidence type="ECO:0000259" key="2">
    <source>
        <dbReference type="Pfam" id="PF01882"/>
    </source>
</evidence>
<dbReference type="STRING" id="1206085.SAMN05443575_2903"/>
<feature type="domain" description="DUF58" evidence="2">
    <location>
        <begin position="207"/>
        <end position="268"/>
    </location>
</feature>
<feature type="transmembrane region" description="Helical" evidence="1">
    <location>
        <begin position="21"/>
        <end position="38"/>
    </location>
</feature>
<reference evidence="3 4" key="1">
    <citation type="submission" date="2016-11" db="EMBL/GenBank/DDBJ databases">
        <authorList>
            <person name="Jaros S."/>
            <person name="Januszkiewicz K."/>
            <person name="Wedrychowicz H."/>
        </authorList>
    </citation>
    <scope>NUCLEOTIDE SEQUENCE [LARGE SCALE GENOMIC DNA]</scope>
    <source>
        <strain evidence="3 4">DSM 45627</strain>
    </source>
</reference>
<evidence type="ECO:0000256" key="1">
    <source>
        <dbReference type="SAM" id="Phobius"/>
    </source>
</evidence>
<keyword evidence="1" id="KW-0472">Membrane</keyword>
<dbReference type="Pfam" id="PF01882">
    <property type="entry name" value="DUF58"/>
    <property type="match status" value="1"/>
</dbReference>
<dbReference type="PANTHER" id="PTHR34351">
    <property type="entry name" value="SLR1927 PROTEIN-RELATED"/>
    <property type="match status" value="1"/>
</dbReference>
<dbReference type="PANTHER" id="PTHR34351:SF1">
    <property type="entry name" value="SLR1927 PROTEIN"/>
    <property type="match status" value="1"/>
</dbReference>
<name>A0A1M5N367_9ACTN</name>
<proteinExistence type="predicted"/>
<keyword evidence="1" id="KW-1133">Transmembrane helix</keyword>
<dbReference type="Proteomes" id="UP000186132">
    <property type="component" value="Unassembled WGS sequence"/>
</dbReference>
<dbReference type="InterPro" id="IPR002881">
    <property type="entry name" value="DUF58"/>
</dbReference>
<protein>
    <submittedName>
        <fullName evidence="3">Uncharacterized conserved protein, DUF58 family, contains vWF domain</fullName>
    </submittedName>
</protein>
<feature type="transmembrane region" description="Helical" evidence="1">
    <location>
        <begin position="44"/>
        <end position="65"/>
    </location>
</feature>
<keyword evidence="1" id="KW-0812">Transmembrane</keyword>
<keyword evidence="4" id="KW-1185">Reference proteome</keyword>
<dbReference type="AlphaFoldDB" id="A0A1M5N367"/>
<accession>A0A1M5N367</accession>
<organism evidence="3 4">
    <name type="scientific">Jatrophihabitans endophyticus</name>
    <dbReference type="NCBI Taxonomy" id="1206085"/>
    <lineage>
        <taxon>Bacteria</taxon>
        <taxon>Bacillati</taxon>
        <taxon>Actinomycetota</taxon>
        <taxon>Actinomycetes</taxon>
        <taxon>Jatrophihabitantales</taxon>
        <taxon>Jatrophihabitantaceae</taxon>
        <taxon>Jatrophihabitans</taxon>
    </lineage>
</organism>
<dbReference type="EMBL" id="FQVU01000003">
    <property type="protein sequence ID" value="SHG84014.1"/>
    <property type="molecule type" value="Genomic_DNA"/>
</dbReference>